<feature type="domain" description="Glycoside hydrolase family 65 central catalytic" evidence="9">
    <location>
        <begin position="288"/>
        <end position="446"/>
    </location>
</feature>
<dbReference type="CTD" id="80162"/>
<protein>
    <recommendedName>
        <fullName evidence="7">Protein-glucosylgalactosylhydroxylysine glucosidase</fullName>
        <ecNumber evidence="6">3.2.1.107</ecNumber>
    </recommendedName>
    <alternativeName>
        <fullName evidence="8">Acid trehalase-like protein 1</fullName>
    </alternativeName>
</protein>
<dbReference type="PANTHER" id="PTHR11051">
    <property type="entry name" value="GLYCOSYL HYDROLASE-RELATED"/>
    <property type="match status" value="1"/>
</dbReference>
<evidence type="ECO:0000313" key="10">
    <source>
        <dbReference type="Proteomes" id="UP000261680"/>
    </source>
</evidence>
<dbReference type="GO" id="GO:0047402">
    <property type="term" value="F:protein-glucosylgalactosylhydroxylysine glucosidase activity"/>
    <property type="evidence" value="ECO:0007669"/>
    <property type="project" value="UniProtKB-EC"/>
</dbReference>
<evidence type="ECO:0000256" key="8">
    <source>
        <dbReference type="ARBA" id="ARBA00079982"/>
    </source>
</evidence>
<name>A0A8M1GJ54_URSMA</name>
<keyword evidence="2" id="KW-0378">Hydrolase</keyword>
<evidence type="ECO:0000256" key="4">
    <source>
        <dbReference type="ARBA" id="ARBA00051415"/>
    </source>
</evidence>
<dbReference type="Proteomes" id="UP000261680">
    <property type="component" value="Unplaced"/>
</dbReference>
<keyword evidence="3" id="KW-0326">Glycosidase</keyword>
<gene>
    <name evidence="11" type="primary">PGGHG</name>
</gene>
<dbReference type="Gene3D" id="1.50.10.10">
    <property type="match status" value="1"/>
</dbReference>
<organism evidence="10 11">
    <name type="scientific">Ursus maritimus</name>
    <name type="common">Polar bear</name>
    <name type="synonym">Thalarctos maritimus</name>
    <dbReference type="NCBI Taxonomy" id="29073"/>
    <lineage>
        <taxon>Eukaryota</taxon>
        <taxon>Metazoa</taxon>
        <taxon>Chordata</taxon>
        <taxon>Craniata</taxon>
        <taxon>Vertebrata</taxon>
        <taxon>Euteleostomi</taxon>
        <taxon>Mammalia</taxon>
        <taxon>Eutheria</taxon>
        <taxon>Laurasiatheria</taxon>
        <taxon>Carnivora</taxon>
        <taxon>Caniformia</taxon>
        <taxon>Ursidae</taxon>
        <taxon>Ursus</taxon>
    </lineage>
</organism>
<dbReference type="RefSeq" id="XP_040495706.1">
    <property type="nucleotide sequence ID" value="XM_040639772.1"/>
</dbReference>
<dbReference type="InterPro" id="IPR012341">
    <property type="entry name" value="6hp_glycosidase-like_sf"/>
</dbReference>
<evidence type="ECO:0000256" key="2">
    <source>
        <dbReference type="ARBA" id="ARBA00022801"/>
    </source>
</evidence>
<dbReference type="FunFam" id="1.50.10.10:FF:000023">
    <property type="entry name" value="Protein-glucosylgalactosylhydroxylysine glucosidase"/>
    <property type="match status" value="1"/>
</dbReference>
<evidence type="ECO:0000256" key="5">
    <source>
        <dbReference type="ARBA" id="ARBA00053339"/>
    </source>
</evidence>
<dbReference type="InterPro" id="IPR005195">
    <property type="entry name" value="Glyco_hydro_65_M"/>
</dbReference>
<dbReference type="GO" id="GO:0005829">
    <property type="term" value="C:cytosol"/>
    <property type="evidence" value="ECO:0007669"/>
    <property type="project" value="TreeGrafter"/>
</dbReference>
<proteinExistence type="inferred from homology"/>
<evidence type="ECO:0000259" key="9">
    <source>
        <dbReference type="Pfam" id="PF03632"/>
    </source>
</evidence>
<accession>A0A8M1GJ54</accession>
<sequence length="678" mass="74155">MENASEDPTIFTAHSLPSDPRLLATVTNTYLGTRVYHDTLHVSGVYNGASGDTHRAILPNPLNVQLEVPAETGDQLTKTFVLDTNTGSFLHTLEGPGFQASQRIYAHRTLPHVMAFSVSITRVAVGTWPITVLLRSNFSPESPDLDLHLGPDFQGARYLYGHTLTPEQPGGSQQEVHMLWTPVPPALTLGESEEDQTWEFLTVVGGSRAEAQACLAEALQLLARGTLYTVHAQAWAQLWAGCGLDVVGPLPLRQALRGALYYLLSALPQPGAPGYTCHGLSPGGLSNGSREECYWGHVFWDQDLWLFPNILMFHPEAARALLEYRVRTLGGALDNARTLGYQGAKFAWESAGSGLEVCPEDIYGTQEIHINGAVLLAFQLYYYTTQDLQLFREAGGWDVVRAVAEFWCSRVEWSPEEENYHLKGVMPPDEYHSGVNNSVYTNVLVQNRSDPRPLPELPPCKGLAGPAGARVPLSLPPPLACALLLPWPRNWVSPSPASGWQWLIRSRFPLTRGGTSTLSLMGTSLSMFAVGWMELKDPWRARDLLERSFANIAEPFKVWTENADGSGAVNFLTGMGGFLQAALFGFTGFRITRAGVTFDPMCLAGVSGVCICGVSYQGNKLDFSFSEGSVTIEVKAQAGPWAPLLEAELWPTHTRLPLLPGHKVCFPSSAGRIQRSLL</sequence>
<evidence type="ECO:0000256" key="7">
    <source>
        <dbReference type="ARBA" id="ARBA00071505"/>
    </source>
</evidence>
<comment type="catalytic activity">
    <reaction evidence="4">
        <text>(5R)-5-O-[alpha-D-glucosyl-(1-&gt;2)-beta-D-galactosyl]-5-hydroxy-L-lysyl-[collagen] + H2O = (5R)-5-O-(beta-D-galactosyl)-5-hydroxy-L-lysyl-[collagen] + D-glucose</text>
        <dbReference type="Rhea" id="RHEA:11068"/>
        <dbReference type="Rhea" id="RHEA-COMP:12753"/>
        <dbReference type="Rhea" id="RHEA-COMP:12754"/>
        <dbReference type="ChEBI" id="CHEBI:4167"/>
        <dbReference type="ChEBI" id="CHEBI:15377"/>
        <dbReference type="ChEBI" id="CHEBI:133443"/>
        <dbReference type="ChEBI" id="CHEBI:133452"/>
        <dbReference type="EC" id="3.2.1.107"/>
    </reaction>
</comment>
<reference evidence="11" key="1">
    <citation type="submission" date="2025-08" db="UniProtKB">
        <authorList>
            <consortium name="RefSeq"/>
        </authorList>
    </citation>
    <scope>IDENTIFICATION</scope>
    <source>
        <tissue evidence="11">Whole blood</tissue>
    </source>
</reference>
<keyword evidence="10" id="KW-1185">Reference proteome</keyword>
<dbReference type="GeneID" id="103671029"/>
<dbReference type="SUPFAM" id="SSF48208">
    <property type="entry name" value="Six-hairpin glycosidases"/>
    <property type="match status" value="2"/>
</dbReference>
<evidence type="ECO:0000313" key="11">
    <source>
        <dbReference type="RefSeq" id="XP_040495706.1"/>
    </source>
</evidence>
<comment type="function">
    <text evidence="5">Catalyzes the hydrolysis of glucose from the disaccharide unit linked to hydroxylysine residues of collagen and collagen-like proteins.</text>
</comment>
<evidence type="ECO:0000256" key="1">
    <source>
        <dbReference type="ARBA" id="ARBA00006768"/>
    </source>
</evidence>
<comment type="similarity">
    <text evidence="1">Belongs to the glycosyl hydrolase 65 family.</text>
</comment>
<evidence type="ECO:0000256" key="3">
    <source>
        <dbReference type="ARBA" id="ARBA00023295"/>
    </source>
</evidence>
<dbReference type="GO" id="GO:0005975">
    <property type="term" value="P:carbohydrate metabolic process"/>
    <property type="evidence" value="ECO:0007669"/>
    <property type="project" value="InterPro"/>
</dbReference>
<dbReference type="EC" id="3.2.1.107" evidence="6"/>
<dbReference type="PANTHER" id="PTHR11051:SF8">
    <property type="entry name" value="PROTEIN-GLUCOSYLGALACTOSYLHYDROXYLYSINE GLUCOSIDASE"/>
    <property type="match status" value="1"/>
</dbReference>
<evidence type="ECO:0000256" key="6">
    <source>
        <dbReference type="ARBA" id="ARBA00066430"/>
    </source>
</evidence>
<dbReference type="InterPro" id="IPR008928">
    <property type="entry name" value="6-hairpin_glycosidase_sf"/>
</dbReference>
<dbReference type="Pfam" id="PF03632">
    <property type="entry name" value="Glyco_hydro_65m"/>
    <property type="match status" value="1"/>
</dbReference>
<dbReference type="AlphaFoldDB" id="A0A8M1GJ54"/>